<evidence type="ECO:0008006" key="3">
    <source>
        <dbReference type="Google" id="ProtNLM"/>
    </source>
</evidence>
<dbReference type="PANTHER" id="PTHR36444:SF2">
    <property type="entry name" value="TRANSCRIPTIONAL REGULATOR PROTEIN YOBU-RELATED"/>
    <property type="match status" value="1"/>
</dbReference>
<reference evidence="1" key="1">
    <citation type="thesis" date="2015" institute="Rutgers" country="The State University of New Jersey, 14 College Farm Rd., New Brunswick, NJ, USA">
        <title>Ammonia toxicity in bacteria and its implications for treatment of and resource recovery from highly nitrogenous organic wastes.</title>
        <authorList>
            <person name="Luther A.K."/>
        </authorList>
    </citation>
    <scope>NUCLEOTIDE SEQUENCE</scope>
    <source>
        <strain evidence="1">RT-10B</strain>
    </source>
</reference>
<gene>
    <name evidence="1" type="ORF">UF10_07400</name>
</gene>
<comment type="caution">
    <text evidence="1">The sequence shown here is derived from an EMBL/GenBank/DDBJ whole genome shotgun (WGS) entry which is preliminary data.</text>
</comment>
<dbReference type="RefSeq" id="WP_106777169.1">
    <property type="nucleotide sequence ID" value="NZ_JBGGGQ010000004.1"/>
</dbReference>
<accession>A0A2P7PZE2</accession>
<evidence type="ECO:0000313" key="2">
    <source>
        <dbReference type="Proteomes" id="UP000241434"/>
    </source>
</evidence>
<dbReference type="EMBL" id="JYGE01000006">
    <property type="protein sequence ID" value="PSJ31091.1"/>
    <property type="molecule type" value="Genomic_DNA"/>
</dbReference>
<evidence type="ECO:0000313" key="1">
    <source>
        <dbReference type="EMBL" id="PSJ31091.1"/>
    </source>
</evidence>
<organism evidence="1 2">
    <name type="scientific">Peptostreptococcus russellii</name>
    <dbReference type="NCBI Taxonomy" id="215200"/>
    <lineage>
        <taxon>Bacteria</taxon>
        <taxon>Bacillati</taxon>
        <taxon>Bacillota</taxon>
        <taxon>Clostridia</taxon>
        <taxon>Peptostreptococcales</taxon>
        <taxon>Peptostreptococcaceae</taxon>
        <taxon>Peptostreptococcus</taxon>
    </lineage>
</organism>
<dbReference type="InterPro" id="IPR053182">
    <property type="entry name" value="YobU-like_regulator"/>
</dbReference>
<sequence length="158" mass="18177">MAYVLKEVKMRTNNSPDGVKKINALWQDVISGKLPVLFDSDKVFKEGTSLVSRYSNYESDETGEYDLSIMGVDSGFFAEMELKVERGLYKKYDVIDVSNDTDICIKNAWNMVWEETKSEEIKRVFEDDFESAVDAEYSSDGKAHCYLYISIEKEENLI</sequence>
<proteinExistence type="predicted"/>
<dbReference type="InterPro" id="IPR011256">
    <property type="entry name" value="Reg_factor_effector_dom_sf"/>
</dbReference>
<dbReference type="PANTHER" id="PTHR36444">
    <property type="entry name" value="TRANSCRIPTIONAL REGULATOR PROTEIN YOBU-RELATED"/>
    <property type="match status" value="1"/>
</dbReference>
<name>A0A2P7PZE2_9FIRM</name>
<protein>
    <recommendedName>
        <fullName evidence="3">AraC family transcriptional regulator</fullName>
    </recommendedName>
</protein>
<dbReference type="AlphaFoldDB" id="A0A2P7PZE2"/>
<dbReference type="OrthoDB" id="9801008at2"/>
<dbReference type="Proteomes" id="UP000241434">
    <property type="component" value="Unassembled WGS sequence"/>
</dbReference>
<keyword evidence="2" id="KW-1185">Reference proteome</keyword>
<dbReference type="Gene3D" id="3.20.80.10">
    <property type="entry name" value="Regulatory factor, effector binding domain"/>
    <property type="match status" value="1"/>
</dbReference>